<dbReference type="SUPFAM" id="SSF56655">
    <property type="entry name" value="Carbohydrate phosphatase"/>
    <property type="match status" value="1"/>
</dbReference>
<dbReference type="InterPro" id="IPR020583">
    <property type="entry name" value="Inositol_monoP_metal-BS"/>
</dbReference>
<dbReference type="GO" id="GO:0008441">
    <property type="term" value="F:3'(2'),5'-bisphosphate nucleotidase activity"/>
    <property type="evidence" value="ECO:0007669"/>
    <property type="project" value="UniProtKB-EC"/>
</dbReference>
<dbReference type="EC" id="3.1.3.7" evidence="3"/>
<sequence>MLESEKEFALSAVQAAAAICRRVQSGIALDSLDKKDRSPVTVADFAVQALISGLLAEQFPDDALVGEEGADQLREASAEELRNRVVAEVQAARDDDPTSETVLNWIDRGQAAGGAQGRFWVLDPIDGTKGFLRKEQYAIALALIENGQVQLGVLGCPNLPESMDQPTGPDAGYAFVAVKGQGTEAAKMPADGTLGELSPIAVSSSDDPASARRCESVESGHASHDEMAQIAEKAQMTGEPVRLDSQAKYATVARGESVAYLRLSPDASYTEKIWDHAAGEIVVTEAGGVVTDLLGKPLDFTQGRGLVNNRGIIATNAALHERVVRATAEVLGF</sequence>
<feature type="binding site" evidence="10">
    <location>
        <position position="126"/>
    </location>
    <ligand>
        <name>Mg(2+)</name>
        <dbReference type="ChEBI" id="CHEBI:18420"/>
        <label>1</label>
        <note>catalytic</note>
    </ligand>
</feature>
<evidence type="ECO:0000256" key="5">
    <source>
        <dbReference type="ARBA" id="ARBA00022801"/>
    </source>
</evidence>
<feature type="binding site" evidence="10">
    <location>
        <position position="125"/>
    </location>
    <ligand>
        <name>Mg(2+)</name>
        <dbReference type="ChEBI" id="CHEBI:18420"/>
        <label>1</label>
        <note>catalytic</note>
    </ligand>
</feature>
<dbReference type="PANTHER" id="PTHR43200">
    <property type="entry name" value="PHOSPHATASE"/>
    <property type="match status" value="1"/>
</dbReference>
<dbReference type="GO" id="GO:0000103">
    <property type="term" value="P:sulfate assimilation"/>
    <property type="evidence" value="ECO:0007669"/>
    <property type="project" value="TreeGrafter"/>
</dbReference>
<comment type="similarity">
    <text evidence="2">Belongs to the inositol monophosphatase superfamily.</text>
</comment>
<evidence type="ECO:0000256" key="9">
    <source>
        <dbReference type="ARBA" id="ARBA00044484"/>
    </source>
</evidence>
<keyword evidence="6 10" id="KW-0460">Magnesium</keyword>
<dbReference type="InterPro" id="IPR020550">
    <property type="entry name" value="Inositol_monophosphatase_CS"/>
</dbReference>
<dbReference type="RefSeq" id="WP_145374683.1">
    <property type="nucleotide sequence ID" value="NZ_CP036276.1"/>
</dbReference>
<organism evidence="11 12">
    <name type="scientific">Symmachiella dynata</name>
    <dbReference type="NCBI Taxonomy" id="2527995"/>
    <lineage>
        <taxon>Bacteria</taxon>
        <taxon>Pseudomonadati</taxon>
        <taxon>Planctomycetota</taxon>
        <taxon>Planctomycetia</taxon>
        <taxon>Planctomycetales</taxon>
        <taxon>Planctomycetaceae</taxon>
        <taxon>Symmachiella</taxon>
    </lineage>
</organism>
<evidence type="ECO:0000256" key="3">
    <source>
        <dbReference type="ARBA" id="ARBA00012633"/>
    </source>
</evidence>
<comment type="catalytic activity">
    <reaction evidence="9">
        <text>3'-phosphoadenylyl sulfate + H2O = adenosine 5'-phosphosulfate + phosphate</text>
        <dbReference type="Rhea" id="RHEA:77639"/>
        <dbReference type="ChEBI" id="CHEBI:15377"/>
        <dbReference type="ChEBI" id="CHEBI:43474"/>
        <dbReference type="ChEBI" id="CHEBI:58243"/>
        <dbReference type="ChEBI" id="CHEBI:58339"/>
        <dbReference type="EC" id="3.1.3.7"/>
    </reaction>
    <physiologicalReaction direction="left-to-right" evidence="9">
        <dbReference type="Rhea" id="RHEA:77640"/>
    </physiologicalReaction>
</comment>
<dbReference type="PANTHER" id="PTHR43200:SF6">
    <property type="entry name" value="3'(2'),5'-BISPHOSPHATE NUCLEOTIDASE"/>
    <property type="match status" value="1"/>
</dbReference>
<evidence type="ECO:0000256" key="4">
    <source>
        <dbReference type="ARBA" id="ARBA00022723"/>
    </source>
</evidence>
<dbReference type="NCBIfam" id="TIGR01330">
    <property type="entry name" value="bisphos_HAL2"/>
    <property type="match status" value="1"/>
</dbReference>
<proteinExistence type="inferred from homology"/>
<gene>
    <name evidence="11" type="primary">suhB_1</name>
    <name evidence="11" type="ORF">Mal52_11330</name>
</gene>
<dbReference type="GO" id="GO:0046854">
    <property type="term" value="P:phosphatidylinositol phosphate biosynthetic process"/>
    <property type="evidence" value="ECO:0007669"/>
    <property type="project" value="InterPro"/>
</dbReference>
<dbReference type="EMBL" id="CP036276">
    <property type="protein sequence ID" value="QDU42666.1"/>
    <property type="molecule type" value="Genomic_DNA"/>
</dbReference>
<dbReference type="Gene3D" id="3.40.190.80">
    <property type="match status" value="1"/>
</dbReference>
<feature type="binding site" evidence="10">
    <location>
        <position position="67"/>
    </location>
    <ligand>
        <name>Mg(2+)</name>
        <dbReference type="ChEBI" id="CHEBI:18420"/>
        <label>1</label>
        <note>catalytic</note>
    </ligand>
</feature>
<keyword evidence="5 11" id="KW-0378">Hydrolase</keyword>
<evidence type="ECO:0000313" key="11">
    <source>
        <dbReference type="EMBL" id="QDU42666.1"/>
    </source>
</evidence>
<dbReference type="CDD" id="cd01517">
    <property type="entry name" value="PAP_phosphatase"/>
    <property type="match status" value="1"/>
</dbReference>
<evidence type="ECO:0000256" key="1">
    <source>
        <dbReference type="ARBA" id="ARBA00001946"/>
    </source>
</evidence>
<evidence type="ECO:0000256" key="10">
    <source>
        <dbReference type="PIRSR" id="PIRSR600760-2"/>
    </source>
</evidence>
<dbReference type="KEGG" id="sdyn:Mal52_11330"/>
<evidence type="ECO:0000256" key="2">
    <source>
        <dbReference type="ARBA" id="ARBA00009759"/>
    </source>
</evidence>
<keyword evidence="4 10" id="KW-0479">Metal-binding</keyword>
<evidence type="ECO:0000313" key="12">
    <source>
        <dbReference type="Proteomes" id="UP000319383"/>
    </source>
</evidence>
<protein>
    <recommendedName>
        <fullName evidence="3">3'(2'),5'-bisphosphate nucleotidase</fullName>
        <ecNumber evidence="3">3.1.3.7</ecNumber>
    </recommendedName>
</protein>
<comment type="cofactor">
    <cofactor evidence="1 10">
        <name>Mg(2+)</name>
        <dbReference type="ChEBI" id="CHEBI:18420"/>
    </cofactor>
</comment>
<dbReference type="InterPro" id="IPR006239">
    <property type="entry name" value="DPNP"/>
</dbReference>
<feature type="binding site" evidence="10">
    <location>
        <position position="123"/>
    </location>
    <ligand>
        <name>Mg(2+)</name>
        <dbReference type="ChEBI" id="CHEBI:18420"/>
        <label>1</label>
        <note>catalytic</note>
    </ligand>
</feature>
<dbReference type="PROSITE" id="PS00629">
    <property type="entry name" value="IMP_1"/>
    <property type="match status" value="1"/>
</dbReference>
<dbReference type="InterPro" id="IPR051090">
    <property type="entry name" value="Inositol_monoP_superfamily"/>
</dbReference>
<accession>A0A517ZJJ9</accession>
<comment type="catalytic activity">
    <reaction evidence="7">
        <text>adenosine 2',5'-bisphosphate + H2O = AMP + phosphate</text>
        <dbReference type="Rhea" id="RHEA:77643"/>
        <dbReference type="ChEBI" id="CHEBI:15377"/>
        <dbReference type="ChEBI" id="CHEBI:43474"/>
        <dbReference type="ChEBI" id="CHEBI:194156"/>
        <dbReference type="ChEBI" id="CHEBI:456215"/>
        <dbReference type="EC" id="3.1.3.7"/>
    </reaction>
    <physiologicalReaction direction="left-to-right" evidence="7">
        <dbReference type="Rhea" id="RHEA:77644"/>
    </physiologicalReaction>
</comment>
<dbReference type="Proteomes" id="UP000319383">
    <property type="component" value="Chromosome"/>
</dbReference>
<reference evidence="11 12" key="1">
    <citation type="submission" date="2019-02" db="EMBL/GenBank/DDBJ databases">
        <title>Deep-cultivation of Planctomycetes and their phenomic and genomic characterization uncovers novel biology.</title>
        <authorList>
            <person name="Wiegand S."/>
            <person name="Jogler M."/>
            <person name="Boedeker C."/>
            <person name="Pinto D."/>
            <person name="Vollmers J."/>
            <person name="Rivas-Marin E."/>
            <person name="Kohn T."/>
            <person name="Peeters S.H."/>
            <person name="Heuer A."/>
            <person name="Rast P."/>
            <person name="Oberbeckmann S."/>
            <person name="Bunk B."/>
            <person name="Jeske O."/>
            <person name="Meyerdierks A."/>
            <person name="Storesund J.E."/>
            <person name="Kallscheuer N."/>
            <person name="Luecker S."/>
            <person name="Lage O.M."/>
            <person name="Pohl T."/>
            <person name="Merkel B.J."/>
            <person name="Hornburger P."/>
            <person name="Mueller R.-W."/>
            <person name="Bruemmer F."/>
            <person name="Labrenz M."/>
            <person name="Spormann A.M."/>
            <person name="Op den Camp H."/>
            <person name="Overmann J."/>
            <person name="Amann R."/>
            <person name="Jetten M.S.M."/>
            <person name="Mascher T."/>
            <person name="Medema M.H."/>
            <person name="Devos D.P."/>
            <person name="Kaster A.-K."/>
            <person name="Ovreas L."/>
            <person name="Rohde M."/>
            <person name="Galperin M.Y."/>
            <person name="Jogler C."/>
        </authorList>
    </citation>
    <scope>NUCLEOTIDE SEQUENCE [LARGE SCALE GENOMIC DNA]</scope>
    <source>
        <strain evidence="11 12">Mal52</strain>
    </source>
</reference>
<name>A0A517ZJJ9_9PLAN</name>
<evidence type="ECO:0000256" key="8">
    <source>
        <dbReference type="ARBA" id="ARBA00044479"/>
    </source>
</evidence>
<evidence type="ECO:0000256" key="7">
    <source>
        <dbReference type="ARBA" id="ARBA00044466"/>
    </source>
</evidence>
<dbReference type="Pfam" id="PF00459">
    <property type="entry name" value="Inositol_P"/>
    <property type="match status" value="1"/>
</dbReference>
<dbReference type="Gene3D" id="3.30.540.10">
    <property type="entry name" value="Fructose-1,6-Bisphosphatase, subunit A, domain 1"/>
    <property type="match status" value="1"/>
</dbReference>
<dbReference type="AlphaFoldDB" id="A0A517ZJJ9"/>
<dbReference type="GO" id="GO:0046872">
    <property type="term" value="F:metal ion binding"/>
    <property type="evidence" value="ECO:0007669"/>
    <property type="project" value="UniProtKB-KW"/>
</dbReference>
<evidence type="ECO:0000256" key="6">
    <source>
        <dbReference type="ARBA" id="ARBA00022842"/>
    </source>
</evidence>
<comment type="catalytic activity">
    <reaction evidence="8">
        <text>adenosine 3',5'-bisphosphate + H2O = AMP + phosphate</text>
        <dbReference type="Rhea" id="RHEA:10040"/>
        <dbReference type="ChEBI" id="CHEBI:15377"/>
        <dbReference type="ChEBI" id="CHEBI:43474"/>
        <dbReference type="ChEBI" id="CHEBI:58343"/>
        <dbReference type="ChEBI" id="CHEBI:456215"/>
        <dbReference type="EC" id="3.1.3.7"/>
    </reaction>
    <physiologicalReaction direction="left-to-right" evidence="8">
        <dbReference type="Rhea" id="RHEA:10041"/>
    </physiologicalReaction>
</comment>
<keyword evidence="12" id="KW-1185">Reference proteome</keyword>
<dbReference type="PROSITE" id="PS00630">
    <property type="entry name" value="IMP_2"/>
    <property type="match status" value="1"/>
</dbReference>
<dbReference type="FunFam" id="3.40.190.80:FF:000003">
    <property type="entry name" value="PAP-specific phosphatase HAL2-like"/>
    <property type="match status" value="1"/>
</dbReference>
<dbReference type="InterPro" id="IPR000760">
    <property type="entry name" value="Inositol_monophosphatase-like"/>
</dbReference>
<dbReference type="PRINTS" id="PR00377">
    <property type="entry name" value="IMPHPHTASES"/>
</dbReference>
<feature type="binding site" evidence="10">
    <location>
        <position position="275"/>
    </location>
    <ligand>
        <name>Mg(2+)</name>
        <dbReference type="ChEBI" id="CHEBI:18420"/>
        <label>1</label>
        <note>catalytic</note>
    </ligand>
</feature>